<reference evidence="2" key="1">
    <citation type="journal article" date="2025" name="Foods">
        <title>Unveiling the Microbial Signatures of Arabica Coffee Cherries: Insights into Ripeness Specific Diversity, Functional Traits, and Implications for Quality and Safety.</title>
        <authorList>
            <consortium name="RefSeq"/>
            <person name="Tenea G.N."/>
            <person name="Cifuentes V."/>
            <person name="Reyes P."/>
            <person name="Cevallos-Vallejos M."/>
        </authorList>
    </citation>
    <scope>NUCLEOTIDE SEQUENCE [LARGE SCALE GENOMIC DNA]</scope>
</reference>
<dbReference type="InterPro" id="IPR025558">
    <property type="entry name" value="DUF4283"/>
</dbReference>
<evidence type="ECO:0000313" key="2">
    <source>
        <dbReference type="Proteomes" id="UP001652660"/>
    </source>
</evidence>
<gene>
    <name evidence="3" type="primary">LOC113696789</name>
</gene>
<name>A0A6P6T0X9_COFAR</name>
<sequence length="238" mass="26488">MAGFQPPGGRASRSFTEVLQDQPSLSPCKIRPISQFKGEPAILFSKKDIAKMVAPFKFAIVEKFSHGRPSLDAMRKSFSTIGFQSSFNIGLLDQRHVLIRFGLEEDYLRCWMKGLWSIADFSMRVFKWSPNFQLTSESSHAPVWIALEQLPVHFFNRASLFSIASAIGSPLKVNSATATLARPNVARVCVDLDVSKDPPGRVWIAAGSHGFWQKVAYKNLPPYCSVCHQQGHPSSGCR</sequence>
<keyword evidence="2" id="KW-1185">Reference proteome</keyword>
<dbReference type="AlphaFoldDB" id="A0A6P6T0X9"/>
<evidence type="ECO:0000259" key="1">
    <source>
        <dbReference type="Pfam" id="PF14111"/>
    </source>
</evidence>
<evidence type="ECO:0000313" key="3">
    <source>
        <dbReference type="RefSeq" id="XP_027071974.1"/>
    </source>
</evidence>
<dbReference type="GeneID" id="113696789"/>
<feature type="domain" description="DUF4283" evidence="1">
    <location>
        <begin position="56"/>
        <end position="135"/>
    </location>
</feature>
<dbReference type="InterPro" id="IPR040256">
    <property type="entry name" value="At4g02000-like"/>
</dbReference>
<protein>
    <recommendedName>
        <fullName evidence="1">DUF4283 domain-containing protein</fullName>
    </recommendedName>
</protein>
<dbReference type="Pfam" id="PF14111">
    <property type="entry name" value="DUF4283"/>
    <property type="match status" value="1"/>
</dbReference>
<reference evidence="3" key="2">
    <citation type="submission" date="2025-08" db="UniProtKB">
        <authorList>
            <consortium name="RefSeq"/>
        </authorList>
    </citation>
    <scope>IDENTIFICATION</scope>
    <source>
        <tissue evidence="3">Leaves</tissue>
    </source>
</reference>
<dbReference type="PANTHER" id="PTHR31286">
    <property type="entry name" value="GLYCINE-RICH CELL WALL STRUCTURAL PROTEIN 1.8-LIKE"/>
    <property type="match status" value="1"/>
</dbReference>
<dbReference type="OrthoDB" id="1002340at2759"/>
<dbReference type="RefSeq" id="XP_027071974.1">
    <property type="nucleotide sequence ID" value="XM_027216173.1"/>
</dbReference>
<dbReference type="PANTHER" id="PTHR31286:SF180">
    <property type="entry name" value="OS10G0362600 PROTEIN"/>
    <property type="match status" value="1"/>
</dbReference>
<organism evidence="2 3">
    <name type="scientific">Coffea arabica</name>
    <name type="common">Arabian coffee</name>
    <dbReference type="NCBI Taxonomy" id="13443"/>
    <lineage>
        <taxon>Eukaryota</taxon>
        <taxon>Viridiplantae</taxon>
        <taxon>Streptophyta</taxon>
        <taxon>Embryophyta</taxon>
        <taxon>Tracheophyta</taxon>
        <taxon>Spermatophyta</taxon>
        <taxon>Magnoliopsida</taxon>
        <taxon>eudicotyledons</taxon>
        <taxon>Gunneridae</taxon>
        <taxon>Pentapetalae</taxon>
        <taxon>asterids</taxon>
        <taxon>lamiids</taxon>
        <taxon>Gentianales</taxon>
        <taxon>Rubiaceae</taxon>
        <taxon>Ixoroideae</taxon>
        <taxon>Gardenieae complex</taxon>
        <taxon>Bertiereae - Coffeeae clade</taxon>
        <taxon>Coffeeae</taxon>
        <taxon>Coffea</taxon>
    </lineage>
</organism>
<dbReference type="Proteomes" id="UP001652660">
    <property type="component" value="Chromosome 6e"/>
</dbReference>
<proteinExistence type="predicted"/>
<accession>A0A6P6T0X9</accession>